<keyword evidence="7" id="KW-0276">Fatty acid metabolism</keyword>
<feature type="active site" description="For beta-ketoacyl synthase activity" evidence="12">
    <location>
        <position position="167"/>
    </location>
</feature>
<dbReference type="STRING" id="157687.HMPREF3180_02081"/>
<keyword evidence="9 11" id="KW-0275">Fatty acid biosynthesis</keyword>
<dbReference type="InterPro" id="IPR017568">
    <property type="entry name" value="3-oxoacyl-ACP_synth-2"/>
</dbReference>
<dbReference type="Pfam" id="PF00109">
    <property type="entry name" value="ketoacyl-synt"/>
    <property type="match status" value="1"/>
</dbReference>
<dbReference type="SMART" id="SM00825">
    <property type="entry name" value="PKS_KS"/>
    <property type="match status" value="1"/>
</dbReference>
<dbReference type="PROSITE" id="PS00606">
    <property type="entry name" value="KS3_1"/>
    <property type="match status" value="1"/>
</dbReference>
<evidence type="ECO:0000313" key="15">
    <source>
        <dbReference type="EMBL" id="KXB60129.1"/>
    </source>
</evidence>
<comment type="pathway">
    <text evidence="1 11">Lipid metabolism; fatty acid biosynthesis.</text>
</comment>
<comment type="catalytic activity">
    <reaction evidence="11">
        <text>a fatty acyl-[ACP] + malonyl-[ACP] + H(+) = a 3-oxoacyl-[ACP] + holo-[ACP] + CO2</text>
        <dbReference type="Rhea" id="RHEA:22836"/>
        <dbReference type="Rhea" id="RHEA-COMP:9623"/>
        <dbReference type="Rhea" id="RHEA-COMP:9685"/>
        <dbReference type="Rhea" id="RHEA-COMP:9916"/>
        <dbReference type="Rhea" id="RHEA-COMP:14125"/>
        <dbReference type="ChEBI" id="CHEBI:15378"/>
        <dbReference type="ChEBI" id="CHEBI:16526"/>
        <dbReference type="ChEBI" id="CHEBI:64479"/>
        <dbReference type="ChEBI" id="CHEBI:78449"/>
        <dbReference type="ChEBI" id="CHEBI:78776"/>
        <dbReference type="ChEBI" id="CHEBI:138651"/>
    </reaction>
</comment>
<evidence type="ECO:0000256" key="9">
    <source>
        <dbReference type="ARBA" id="ARBA00023160"/>
    </source>
</evidence>
<dbReference type="InterPro" id="IPR018201">
    <property type="entry name" value="Ketoacyl_synth_AS"/>
</dbReference>
<dbReference type="CDD" id="cd00834">
    <property type="entry name" value="KAS_I_II"/>
    <property type="match status" value="1"/>
</dbReference>
<evidence type="ECO:0000256" key="7">
    <source>
        <dbReference type="ARBA" id="ARBA00022832"/>
    </source>
</evidence>
<dbReference type="GO" id="GO:0005829">
    <property type="term" value="C:cytosol"/>
    <property type="evidence" value="ECO:0007669"/>
    <property type="project" value="TreeGrafter"/>
</dbReference>
<keyword evidence="6 11" id="KW-0808">Transferase</keyword>
<dbReference type="InterPro" id="IPR016039">
    <property type="entry name" value="Thiolase-like"/>
</dbReference>
<organism evidence="15 16">
    <name type="scientific">Leptotrichia wadei</name>
    <dbReference type="NCBI Taxonomy" id="157687"/>
    <lineage>
        <taxon>Bacteria</taxon>
        <taxon>Fusobacteriati</taxon>
        <taxon>Fusobacteriota</taxon>
        <taxon>Fusobacteriia</taxon>
        <taxon>Fusobacteriales</taxon>
        <taxon>Leptotrichiaceae</taxon>
        <taxon>Leptotrichia</taxon>
    </lineage>
</organism>
<dbReference type="InterPro" id="IPR014030">
    <property type="entry name" value="Ketoacyl_synth_N"/>
</dbReference>
<evidence type="ECO:0000259" key="14">
    <source>
        <dbReference type="PROSITE" id="PS52004"/>
    </source>
</evidence>
<dbReference type="PATRIC" id="fig|157687.3.peg.2083"/>
<dbReference type="InterPro" id="IPR000794">
    <property type="entry name" value="Beta-ketoacyl_synthase"/>
</dbReference>
<dbReference type="InterPro" id="IPR014031">
    <property type="entry name" value="Ketoacyl_synth_C"/>
</dbReference>
<evidence type="ECO:0000256" key="3">
    <source>
        <dbReference type="ARBA" id="ARBA00012356"/>
    </source>
</evidence>
<dbReference type="NCBIfam" id="NF005589">
    <property type="entry name" value="PRK07314.1"/>
    <property type="match status" value="1"/>
</dbReference>
<dbReference type="PANTHER" id="PTHR11712">
    <property type="entry name" value="POLYKETIDE SYNTHASE-RELATED"/>
    <property type="match status" value="1"/>
</dbReference>
<dbReference type="EMBL" id="LSDD01000160">
    <property type="protein sequence ID" value="KXB60129.1"/>
    <property type="molecule type" value="Genomic_DNA"/>
</dbReference>
<comment type="similarity">
    <text evidence="2 11 13">Belongs to the thiolase-like superfamily. Beta-ketoacyl-ACP synthases family.</text>
</comment>
<comment type="function">
    <text evidence="11">Involved in the type II fatty acid elongation cycle. Catalyzes the elongation of a wide range of acyl-ACP by the addition of two carbons from malonyl-ACP to an acyl acceptor. Can efficiently catalyze the conversion of palmitoleoyl-ACP (cis-hexadec-9-enoyl-ACP) to cis-vaccenoyl-ACP (cis-octadec-11-enoyl-ACP), an essential step in the thermal regulation of fatty acid composition.</text>
</comment>
<evidence type="ECO:0000256" key="5">
    <source>
        <dbReference type="ARBA" id="ARBA00022516"/>
    </source>
</evidence>
<keyword evidence="5 11" id="KW-0444">Lipid biosynthesis</keyword>
<evidence type="ECO:0000256" key="4">
    <source>
        <dbReference type="ARBA" id="ARBA00014657"/>
    </source>
</evidence>
<feature type="domain" description="Ketosynthase family 3 (KS3)" evidence="14">
    <location>
        <begin position="6"/>
        <end position="413"/>
    </location>
</feature>
<dbReference type="Pfam" id="PF02801">
    <property type="entry name" value="Ketoacyl-synt_C"/>
    <property type="match status" value="1"/>
</dbReference>
<dbReference type="EC" id="2.3.1.179" evidence="3 11"/>
<dbReference type="PANTHER" id="PTHR11712:SF336">
    <property type="entry name" value="3-OXOACYL-[ACYL-CARRIER-PROTEIN] SYNTHASE, MITOCHONDRIAL"/>
    <property type="match status" value="1"/>
</dbReference>
<dbReference type="UniPathway" id="UPA00094"/>
<reference evidence="16" key="1">
    <citation type="submission" date="2016-01" db="EMBL/GenBank/DDBJ databases">
        <authorList>
            <person name="Mitreva M."/>
            <person name="Pepin K.H."/>
            <person name="Mihindukulasuriya K.A."/>
            <person name="Fulton R."/>
            <person name="Fronick C."/>
            <person name="O'Laughlin M."/>
            <person name="Miner T."/>
            <person name="Herter B."/>
            <person name="Rosa B.A."/>
            <person name="Cordes M."/>
            <person name="Tomlinson C."/>
            <person name="Wollam A."/>
            <person name="Palsikar V.B."/>
            <person name="Mardis E.R."/>
            <person name="Wilson R.K."/>
        </authorList>
    </citation>
    <scope>NUCLEOTIDE SEQUENCE [LARGE SCALE GENOMIC DNA]</scope>
    <source>
        <strain evidence="16">KA00185</strain>
    </source>
</reference>
<dbReference type="PIRSF" id="PIRSF000447">
    <property type="entry name" value="KAS_II"/>
    <property type="match status" value="1"/>
</dbReference>
<dbReference type="GO" id="GO:0004315">
    <property type="term" value="F:3-oxoacyl-[acyl-carrier-protein] synthase activity"/>
    <property type="evidence" value="ECO:0007669"/>
    <property type="project" value="UniProtKB-UniRule"/>
</dbReference>
<dbReference type="Proteomes" id="UP000070483">
    <property type="component" value="Unassembled WGS sequence"/>
</dbReference>
<accession>A0A133ZXG2</accession>
<evidence type="ECO:0000256" key="10">
    <source>
        <dbReference type="ARBA" id="ARBA00023315"/>
    </source>
</evidence>
<gene>
    <name evidence="15" type="ORF">HMPREF3180_02081</name>
</gene>
<comment type="caution">
    <text evidence="15">The sequence shown here is derived from an EMBL/GenBank/DDBJ whole genome shotgun (WGS) entry which is preliminary data.</text>
</comment>
<comment type="catalytic activity">
    <reaction evidence="11">
        <text>(9Z)-hexadecenoyl-[ACP] + malonyl-[ACP] + H(+) = 3-oxo-(11Z)-octadecenoyl-[ACP] + holo-[ACP] + CO2</text>
        <dbReference type="Rhea" id="RHEA:55040"/>
        <dbReference type="Rhea" id="RHEA-COMP:9623"/>
        <dbReference type="Rhea" id="RHEA-COMP:9685"/>
        <dbReference type="Rhea" id="RHEA-COMP:10800"/>
        <dbReference type="Rhea" id="RHEA-COMP:14074"/>
        <dbReference type="ChEBI" id="CHEBI:15378"/>
        <dbReference type="ChEBI" id="CHEBI:16526"/>
        <dbReference type="ChEBI" id="CHEBI:64479"/>
        <dbReference type="ChEBI" id="CHEBI:78449"/>
        <dbReference type="ChEBI" id="CHEBI:83989"/>
        <dbReference type="ChEBI" id="CHEBI:138538"/>
        <dbReference type="EC" id="2.3.1.179"/>
    </reaction>
</comment>
<evidence type="ECO:0000256" key="2">
    <source>
        <dbReference type="ARBA" id="ARBA00008467"/>
    </source>
</evidence>
<sequence length="415" mass="43573">MRGVLMRRVVITGIGLVTPLGTGKEKAWTNLLNGECGIDTITQFDSSQHPVHIAAEVKDFVPENYIEKKELKKIARFSQFAIAASKEALADAKLEITNENADRIGVIIGSGIGGLDVIEQEVEKLVTKGPRRVSPFYIPAAILNMASGNTSIYTGAKGPNKTVVTACASGTNSIGDAFQAILLGKADAMIAGGTEATVTPSGIAGFANLKALSTNPDPKKASRPFTADRDGFVLGEGAGVLILEELEHAKKRGARIYAEVVGYGETGDAYHMTAPADGGEGAARAFRMALEQGNIRPEEVGYINAHGTSTPANDKNETQAIKSAFGEHAYKLAVSSTKGATGHLLGGAGGIEAGFLALAISEGIMPPTINYENPDPLCDLDYVPNKPVKRDIEVGMSSSLGFGGHNAVLAFRKYK</sequence>
<evidence type="ECO:0000256" key="12">
    <source>
        <dbReference type="PIRSR" id="PIRSR000447-1"/>
    </source>
</evidence>
<evidence type="ECO:0000313" key="16">
    <source>
        <dbReference type="Proteomes" id="UP000070483"/>
    </source>
</evidence>
<keyword evidence="16" id="KW-1185">Reference proteome</keyword>
<keyword evidence="10 11" id="KW-0012">Acyltransferase</keyword>
<evidence type="ECO:0000256" key="13">
    <source>
        <dbReference type="RuleBase" id="RU003694"/>
    </source>
</evidence>
<dbReference type="NCBIfam" id="TIGR03150">
    <property type="entry name" value="fabF"/>
    <property type="match status" value="1"/>
</dbReference>
<keyword evidence="8" id="KW-0443">Lipid metabolism</keyword>
<evidence type="ECO:0000256" key="6">
    <source>
        <dbReference type="ARBA" id="ARBA00022679"/>
    </source>
</evidence>
<evidence type="ECO:0000256" key="11">
    <source>
        <dbReference type="PIRNR" id="PIRNR000447"/>
    </source>
</evidence>
<dbReference type="PROSITE" id="PS52004">
    <property type="entry name" value="KS3_2"/>
    <property type="match status" value="1"/>
</dbReference>
<dbReference type="AlphaFoldDB" id="A0A133ZXG2"/>
<dbReference type="GO" id="GO:0006633">
    <property type="term" value="P:fatty acid biosynthetic process"/>
    <property type="evidence" value="ECO:0007669"/>
    <property type="project" value="UniProtKB-UniRule"/>
</dbReference>
<evidence type="ECO:0000256" key="8">
    <source>
        <dbReference type="ARBA" id="ARBA00023098"/>
    </source>
</evidence>
<name>A0A133ZXG2_9FUSO</name>
<proteinExistence type="inferred from homology"/>
<dbReference type="InterPro" id="IPR020841">
    <property type="entry name" value="PKS_Beta-ketoAc_synthase_dom"/>
</dbReference>
<dbReference type="FunFam" id="3.40.47.10:FF:000009">
    <property type="entry name" value="3-oxoacyl-[acyl-carrier-protein] synthase 2"/>
    <property type="match status" value="1"/>
</dbReference>
<evidence type="ECO:0000256" key="1">
    <source>
        <dbReference type="ARBA" id="ARBA00005194"/>
    </source>
</evidence>
<dbReference type="Gene3D" id="3.40.47.10">
    <property type="match status" value="1"/>
</dbReference>
<protein>
    <recommendedName>
        <fullName evidence="4 11">3-oxoacyl-[acyl-carrier-protein] synthase 2</fullName>
        <ecNumber evidence="3 11">2.3.1.179</ecNumber>
    </recommendedName>
</protein>
<dbReference type="SUPFAM" id="SSF53901">
    <property type="entry name" value="Thiolase-like"/>
    <property type="match status" value="2"/>
</dbReference>